<dbReference type="PANTHER" id="PTHR10353:SF36">
    <property type="entry name" value="LP05116P"/>
    <property type="match status" value="1"/>
</dbReference>
<evidence type="ECO:0000256" key="3">
    <source>
        <dbReference type="ARBA" id="ARBA00023295"/>
    </source>
</evidence>
<gene>
    <name evidence="5" type="ORF">H9729_06210</name>
</gene>
<dbReference type="EMBL" id="DXCQ01000056">
    <property type="protein sequence ID" value="HIY97266.1"/>
    <property type="molecule type" value="Genomic_DNA"/>
</dbReference>
<organism evidence="5 6">
    <name type="scientific">Candidatus Borkfalkia excrementigallinarum</name>
    <dbReference type="NCBI Taxonomy" id="2838506"/>
    <lineage>
        <taxon>Bacteria</taxon>
        <taxon>Bacillati</taxon>
        <taxon>Bacillota</taxon>
        <taxon>Clostridia</taxon>
        <taxon>Christensenellales</taxon>
        <taxon>Christensenellaceae</taxon>
        <taxon>Candidatus Borkfalkia</taxon>
    </lineage>
</organism>
<dbReference type="AlphaFoldDB" id="A0A9D1ZVJ7"/>
<dbReference type="Proteomes" id="UP000886750">
    <property type="component" value="Unassembled WGS sequence"/>
</dbReference>
<dbReference type="GO" id="GO:0005975">
    <property type="term" value="P:carbohydrate metabolic process"/>
    <property type="evidence" value="ECO:0007669"/>
    <property type="project" value="InterPro"/>
</dbReference>
<dbReference type="PRINTS" id="PR00131">
    <property type="entry name" value="GLHYDRLASE1"/>
</dbReference>
<comment type="caution">
    <text evidence="5">The sequence shown here is derived from an EMBL/GenBank/DDBJ whole genome shotgun (WGS) entry which is preliminary data.</text>
</comment>
<dbReference type="PANTHER" id="PTHR10353">
    <property type="entry name" value="GLYCOSYL HYDROLASE"/>
    <property type="match status" value="1"/>
</dbReference>
<dbReference type="InterPro" id="IPR017853">
    <property type="entry name" value="GH"/>
</dbReference>
<dbReference type="FunFam" id="3.20.20.80:FF:000004">
    <property type="entry name" value="Beta-glucosidase 6-phospho-beta-glucosidase"/>
    <property type="match status" value="1"/>
</dbReference>
<reference evidence="5" key="1">
    <citation type="journal article" date="2021" name="PeerJ">
        <title>Extensive microbial diversity within the chicken gut microbiome revealed by metagenomics and culture.</title>
        <authorList>
            <person name="Gilroy R."/>
            <person name="Ravi A."/>
            <person name="Getino M."/>
            <person name="Pursley I."/>
            <person name="Horton D.L."/>
            <person name="Alikhan N.F."/>
            <person name="Baker D."/>
            <person name="Gharbi K."/>
            <person name="Hall N."/>
            <person name="Watson M."/>
            <person name="Adriaenssens E.M."/>
            <person name="Foster-Nyarko E."/>
            <person name="Jarju S."/>
            <person name="Secka A."/>
            <person name="Antonio M."/>
            <person name="Oren A."/>
            <person name="Chaudhuri R.R."/>
            <person name="La Ragione R."/>
            <person name="Hildebrand F."/>
            <person name="Pallen M.J."/>
        </authorList>
    </citation>
    <scope>NUCLEOTIDE SEQUENCE</scope>
    <source>
        <strain evidence="5">1345</strain>
    </source>
</reference>
<keyword evidence="3" id="KW-0326">Glycosidase</keyword>
<proteinExistence type="inferred from homology"/>
<dbReference type="Gene3D" id="3.20.20.80">
    <property type="entry name" value="Glycosidases"/>
    <property type="match status" value="1"/>
</dbReference>
<protein>
    <submittedName>
        <fullName evidence="5">Family 1 glycosylhydrolase</fullName>
    </submittedName>
</protein>
<reference evidence="5" key="2">
    <citation type="submission" date="2021-04" db="EMBL/GenBank/DDBJ databases">
        <authorList>
            <person name="Gilroy R."/>
        </authorList>
    </citation>
    <scope>NUCLEOTIDE SEQUENCE</scope>
    <source>
        <strain evidence="5">1345</strain>
    </source>
</reference>
<keyword evidence="2" id="KW-0378">Hydrolase</keyword>
<dbReference type="Pfam" id="PF00232">
    <property type="entry name" value="Glyco_hydro_1"/>
    <property type="match status" value="1"/>
</dbReference>
<dbReference type="GO" id="GO:0008422">
    <property type="term" value="F:beta-glucosidase activity"/>
    <property type="evidence" value="ECO:0007669"/>
    <property type="project" value="TreeGrafter"/>
</dbReference>
<dbReference type="SUPFAM" id="SSF51445">
    <property type="entry name" value="(Trans)glycosidases"/>
    <property type="match status" value="1"/>
</dbReference>
<dbReference type="InterPro" id="IPR001360">
    <property type="entry name" value="Glyco_hydro_1"/>
</dbReference>
<comment type="similarity">
    <text evidence="1 4">Belongs to the glycosyl hydrolase 1 family.</text>
</comment>
<name>A0A9D1ZVJ7_9FIRM</name>
<evidence type="ECO:0000256" key="4">
    <source>
        <dbReference type="RuleBase" id="RU003690"/>
    </source>
</evidence>
<evidence type="ECO:0000313" key="6">
    <source>
        <dbReference type="Proteomes" id="UP000886750"/>
    </source>
</evidence>
<accession>A0A9D1ZVJ7</accession>
<evidence type="ECO:0000313" key="5">
    <source>
        <dbReference type="EMBL" id="HIY97266.1"/>
    </source>
</evidence>
<evidence type="ECO:0000256" key="2">
    <source>
        <dbReference type="ARBA" id="ARBA00022801"/>
    </source>
</evidence>
<evidence type="ECO:0000256" key="1">
    <source>
        <dbReference type="ARBA" id="ARBA00010838"/>
    </source>
</evidence>
<sequence length="437" mass="50546">MKFPENFLWGAATAAAQIEGGYLEGGRTPSIWDNAPADKIKNGENCHVACDFYHHWREDVALMKEMGFKSYRFSISWPRVMPKEGKVNEEGLKFYSDLVDELLKAGIEPLVTLYHWDMPAWVNAYGGWEDKRITAFFLDYAKAVVQKLSDRVQYWITFNEPSCFLMNGYMQGVHAPFKRHYLALPKFTKIFMRTNAETVKLIRKLAKKPPKIGLSFAAGAFIPKNESDPASVEEARKKTFYKGMGTMNNRWWMDPILLGAPVSAYGFYRNGGKHVKEFKCDFDFIGINHYEAFNYSFFGGDKGIDRSKLRQNSLGWVIDERSLYWTVKFIYERYRVPIMITENGVALEDKPNKNGKVEDDVRCRALEGFLINLGRAIKEGIPVIGYQHWSLMDNFEWAEGYEPRFGLIYVDYKTGKRTLKRSAYRYKEIISTNGENI</sequence>